<feature type="compositionally biased region" description="Basic and acidic residues" evidence="1">
    <location>
        <begin position="151"/>
        <end position="168"/>
    </location>
</feature>
<gene>
    <name evidence="2" type="ORF">K505DRAFT_378572</name>
</gene>
<accession>A0A6A6WYA5</accession>
<evidence type="ECO:0000313" key="3">
    <source>
        <dbReference type="Proteomes" id="UP000799757"/>
    </source>
</evidence>
<protein>
    <submittedName>
        <fullName evidence="2">Uncharacterized protein</fullName>
    </submittedName>
</protein>
<proteinExistence type="predicted"/>
<feature type="region of interest" description="Disordered" evidence="1">
    <location>
        <begin position="53"/>
        <end position="138"/>
    </location>
</feature>
<dbReference type="AlphaFoldDB" id="A0A6A6WYA5"/>
<feature type="region of interest" description="Disordered" evidence="1">
    <location>
        <begin position="262"/>
        <end position="325"/>
    </location>
</feature>
<evidence type="ECO:0000256" key="1">
    <source>
        <dbReference type="SAM" id="MobiDB-lite"/>
    </source>
</evidence>
<dbReference type="EMBL" id="MU002176">
    <property type="protein sequence ID" value="KAF2788935.1"/>
    <property type="molecule type" value="Genomic_DNA"/>
</dbReference>
<feature type="compositionally biased region" description="Basic and acidic residues" evidence="1">
    <location>
        <begin position="103"/>
        <end position="119"/>
    </location>
</feature>
<organism evidence="2 3">
    <name type="scientific">Melanomma pulvis-pyrius CBS 109.77</name>
    <dbReference type="NCBI Taxonomy" id="1314802"/>
    <lineage>
        <taxon>Eukaryota</taxon>
        <taxon>Fungi</taxon>
        <taxon>Dikarya</taxon>
        <taxon>Ascomycota</taxon>
        <taxon>Pezizomycotina</taxon>
        <taxon>Dothideomycetes</taxon>
        <taxon>Pleosporomycetidae</taxon>
        <taxon>Pleosporales</taxon>
        <taxon>Melanommataceae</taxon>
        <taxon>Melanomma</taxon>
    </lineage>
</organism>
<feature type="region of interest" description="Disordered" evidence="1">
    <location>
        <begin position="389"/>
        <end position="439"/>
    </location>
</feature>
<evidence type="ECO:0000313" key="2">
    <source>
        <dbReference type="EMBL" id="KAF2788935.1"/>
    </source>
</evidence>
<reference evidence="2" key="1">
    <citation type="journal article" date="2020" name="Stud. Mycol.">
        <title>101 Dothideomycetes genomes: a test case for predicting lifestyles and emergence of pathogens.</title>
        <authorList>
            <person name="Haridas S."/>
            <person name="Albert R."/>
            <person name="Binder M."/>
            <person name="Bloem J."/>
            <person name="Labutti K."/>
            <person name="Salamov A."/>
            <person name="Andreopoulos B."/>
            <person name="Baker S."/>
            <person name="Barry K."/>
            <person name="Bills G."/>
            <person name="Bluhm B."/>
            <person name="Cannon C."/>
            <person name="Castanera R."/>
            <person name="Culley D."/>
            <person name="Daum C."/>
            <person name="Ezra D."/>
            <person name="Gonzalez J."/>
            <person name="Henrissat B."/>
            <person name="Kuo A."/>
            <person name="Liang C."/>
            <person name="Lipzen A."/>
            <person name="Lutzoni F."/>
            <person name="Magnuson J."/>
            <person name="Mondo S."/>
            <person name="Nolan M."/>
            <person name="Ohm R."/>
            <person name="Pangilinan J."/>
            <person name="Park H.-J."/>
            <person name="Ramirez L."/>
            <person name="Alfaro M."/>
            <person name="Sun H."/>
            <person name="Tritt A."/>
            <person name="Yoshinaga Y."/>
            <person name="Zwiers L.-H."/>
            <person name="Turgeon B."/>
            <person name="Goodwin S."/>
            <person name="Spatafora J."/>
            <person name="Crous P."/>
            <person name="Grigoriev I."/>
        </authorList>
    </citation>
    <scope>NUCLEOTIDE SEQUENCE</scope>
    <source>
        <strain evidence="2">CBS 109.77</strain>
    </source>
</reference>
<feature type="compositionally biased region" description="Polar residues" evidence="1">
    <location>
        <begin position="61"/>
        <end position="80"/>
    </location>
</feature>
<feature type="compositionally biased region" description="Basic and acidic residues" evidence="1">
    <location>
        <begin position="280"/>
        <end position="297"/>
    </location>
</feature>
<feature type="compositionally biased region" description="Acidic residues" evidence="1">
    <location>
        <begin position="422"/>
        <end position="434"/>
    </location>
</feature>
<keyword evidence="3" id="KW-1185">Reference proteome</keyword>
<dbReference type="Proteomes" id="UP000799757">
    <property type="component" value="Unassembled WGS sequence"/>
</dbReference>
<sequence>MAGELEAANKGRVGTRMLAATCLRQHRLWGFGLGREREHTVREGSAWRWDIRDDGRRCSKPPNTGEQTTVSRTGGCSQWSAGKCGSNGKTGDSDVEQELTAVEWRDVNQEGGKELEGPRGLRATDSGPAAVGGAGRRGELGRALETLLGAHDDGRRRGGRERVCEANVRRRRMGTAGGGSRDGGHSSSSAATGTAGQRALLGVGELARARSHSVAPSRSRPLVAAGLEWEAESRRRGAIGKLAARATAIGRAACNWRDRKLGENGAGAQTSDLRGRRPRRAAEDGGAEREGEGREAEAFGQQRRLHSSGEQPRAGTRNPSNQLLHDTAHQRSLRSFDGRGHGSTAPLHPGAAWDRLGHAHLAAPASFRTASAWDTPACCVLLCTVHGPNVDRPPRRDELPSRPGTAAASAPDVLPQAAGVCCDDDDDDDDDDDAGDGHRWAPRRLLAAGGDVSTAHLHGLQGRGSRHGVAGCWRAPRRACTDTSWPRATAAGPAACSQTSAGAPYSTIAIPSIPIHTRPIPSTTARPCSVRVLAAAPRRCQRPLLAVTIEPPSSTRWT</sequence>
<name>A0A6A6WYA5_9PLEO</name>
<feature type="region of interest" description="Disordered" evidence="1">
    <location>
        <begin position="151"/>
        <end position="193"/>
    </location>
</feature>